<evidence type="ECO:0000256" key="1">
    <source>
        <dbReference type="ARBA" id="ARBA00022512"/>
    </source>
</evidence>
<feature type="domain" description="Gram-positive pilin subunit D1 N-terminal" evidence="9">
    <location>
        <begin position="35"/>
        <end position="193"/>
    </location>
</feature>
<feature type="transmembrane region" description="Helical" evidence="6">
    <location>
        <begin position="526"/>
        <end position="547"/>
    </location>
</feature>
<evidence type="ECO:0000259" key="9">
    <source>
        <dbReference type="Pfam" id="PF16555"/>
    </source>
</evidence>
<proteinExistence type="predicted"/>
<dbReference type="Pfam" id="PF16555">
    <property type="entry name" value="GramPos_pilinD1"/>
    <property type="match status" value="1"/>
</dbReference>
<keyword evidence="6" id="KW-1133">Transmembrane helix</keyword>
<keyword evidence="6" id="KW-0472">Membrane</keyword>
<evidence type="ECO:0000256" key="4">
    <source>
        <dbReference type="ARBA" id="ARBA00023088"/>
    </source>
</evidence>
<keyword evidence="1" id="KW-0134">Cell wall</keyword>
<comment type="caution">
    <text evidence="10">The sequence shown here is derived from an EMBL/GenBank/DDBJ whole genome shotgun (WGS) entry which is preliminary data.</text>
</comment>
<feature type="chain" id="PRO_5019226543" evidence="7">
    <location>
        <begin position="28"/>
        <end position="556"/>
    </location>
</feature>
<evidence type="ECO:0000256" key="3">
    <source>
        <dbReference type="ARBA" id="ARBA00022729"/>
    </source>
</evidence>
<dbReference type="InterPro" id="IPR032364">
    <property type="entry name" value="GramPos_pilinD1_N"/>
</dbReference>
<dbReference type="Proteomes" id="UP000288388">
    <property type="component" value="Unassembled WGS sequence"/>
</dbReference>
<evidence type="ECO:0000256" key="6">
    <source>
        <dbReference type="SAM" id="Phobius"/>
    </source>
</evidence>
<dbReference type="NCBIfam" id="NF033902">
    <property type="entry name" value="iso_D2_wall_anc"/>
    <property type="match status" value="1"/>
</dbReference>
<name>A0A437UKX8_ENTAV</name>
<keyword evidence="2" id="KW-0964">Secreted</keyword>
<keyword evidence="3 7" id="KW-0732">Signal</keyword>
<dbReference type="InterPro" id="IPR026466">
    <property type="entry name" value="Fim_isopep_form_D2_dom"/>
</dbReference>
<keyword evidence="6" id="KW-0812">Transmembrane</keyword>
<organism evidence="10 11">
    <name type="scientific">Enterococcus avium</name>
    <name type="common">Streptococcus avium</name>
    <dbReference type="NCBI Taxonomy" id="33945"/>
    <lineage>
        <taxon>Bacteria</taxon>
        <taxon>Bacillati</taxon>
        <taxon>Bacillota</taxon>
        <taxon>Bacilli</taxon>
        <taxon>Lactobacillales</taxon>
        <taxon>Enterococcaceae</taxon>
        <taxon>Enterococcus</taxon>
    </lineage>
</organism>
<dbReference type="NCBIfam" id="TIGR04226">
    <property type="entry name" value="RrgB_K2N_iso_D2"/>
    <property type="match status" value="1"/>
</dbReference>
<evidence type="ECO:0000313" key="10">
    <source>
        <dbReference type="EMBL" id="RVU94293.1"/>
    </source>
</evidence>
<keyword evidence="4" id="KW-0572">Peptidoglycan-anchor</keyword>
<dbReference type="Gene3D" id="2.60.40.740">
    <property type="match status" value="1"/>
</dbReference>
<dbReference type="RefSeq" id="WP_127978475.1">
    <property type="nucleotide sequence ID" value="NZ_RYZS01000001.1"/>
</dbReference>
<dbReference type="Gene3D" id="2.60.40.10">
    <property type="entry name" value="Immunoglobulins"/>
    <property type="match status" value="2"/>
</dbReference>
<accession>A0A437UKX8</accession>
<dbReference type="EMBL" id="RYZS01000001">
    <property type="protein sequence ID" value="RVU94293.1"/>
    <property type="molecule type" value="Genomic_DNA"/>
</dbReference>
<dbReference type="InterPro" id="IPR048052">
    <property type="entry name" value="FM1-like"/>
</dbReference>
<dbReference type="InterPro" id="IPR019931">
    <property type="entry name" value="LPXTG_anchor"/>
</dbReference>
<gene>
    <name evidence="10" type="ORF">EK398_05240</name>
</gene>
<dbReference type="NCBIfam" id="TIGR01167">
    <property type="entry name" value="LPXTG_anchor"/>
    <property type="match status" value="1"/>
</dbReference>
<evidence type="ECO:0000256" key="7">
    <source>
        <dbReference type="SAM" id="SignalP"/>
    </source>
</evidence>
<evidence type="ECO:0000259" key="8">
    <source>
        <dbReference type="Pfam" id="PF00746"/>
    </source>
</evidence>
<dbReference type="AlphaFoldDB" id="A0A437UKX8"/>
<dbReference type="InterPro" id="IPR013783">
    <property type="entry name" value="Ig-like_fold"/>
</dbReference>
<feature type="domain" description="Gram-positive cocci surface proteins LPxTG" evidence="8">
    <location>
        <begin position="515"/>
        <end position="554"/>
    </location>
</feature>
<feature type="signal peptide" evidence="7">
    <location>
        <begin position="1"/>
        <end position="27"/>
    </location>
</feature>
<sequence length="556" mass="60581">MGRRVSKFITLLLILIATFGGTVSAFAAPSSRPAEGTLTIHKHYAEDASEIGGEGDGNERTVINPAVEGVHFNVYKLTAENVAPEIPPSEKEGAVYRKISDTKLEIKYNSNTYTYTMTLLPASGKTASDGTLVFTNLNGYYYVEEDLSQSNPTINGTQVDITVPVKPFIVSVPMTNAKGDGWIEDVHVYPKNQGTTPTKTVGETGEVNIVEGSTGNSVNVGDLFPFTIRTNIPGDINDNLASDPDTKKYSKFEIWDAFDDALTYNSDAGVYVYKKNSDGTWLRQQIAPDAGSLYEIKYTAPKLTVSFKPAGYAKLAELMNGTDKWTHVGIYFSATVNEKIHDKVNNTVENKATVTFENEGGTGEDKNKETPPTKTNTGDIDIKKTERDGTTELKGAEFQIASSETDAQVGNFLKVLVDANGKITKILPHDTTDTNAKNWVIRPHETESSNLGVNGDTFYATKFEGLQTESGSPAVKNKYYVFETKAPDGYNLLDEVVEVDFAKEDSTHIVNETIENSKGFTLPNTGGVGTIVLVVFGIILIGLAIILTMNKKKKTF</sequence>
<evidence type="ECO:0000256" key="5">
    <source>
        <dbReference type="SAM" id="MobiDB-lite"/>
    </source>
</evidence>
<reference evidence="10 11" key="1">
    <citation type="submission" date="2018-12" db="EMBL/GenBank/DDBJ databases">
        <title>A novel vanA-carrying plasmid in a clinical isolate of Enterococcus avium.</title>
        <authorList>
            <person name="Bernasconi O.J."/>
            <person name="Luzzaro F."/>
            <person name="Endimiani A."/>
        </authorList>
    </citation>
    <scope>NUCLEOTIDE SEQUENCE [LARGE SCALE GENOMIC DNA]</scope>
    <source>
        <strain evidence="10 11">LC0559/18</strain>
    </source>
</reference>
<evidence type="ECO:0000313" key="11">
    <source>
        <dbReference type="Proteomes" id="UP000288388"/>
    </source>
</evidence>
<feature type="region of interest" description="Disordered" evidence="5">
    <location>
        <begin position="356"/>
        <end position="380"/>
    </location>
</feature>
<evidence type="ECO:0000256" key="2">
    <source>
        <dbReference type="ARBA" id="ARBA00022525"/>
    </source>
</evidence>
<protein>
    <submittedName>
        <fullName evidence="10">Isopeptide-forming domain-containing fimbrial protein</fullName>
    </submittedName>
</protein>
<dbReference type="Pfam" id="PF00746">
    <property type="entry name" value="Gram_pos_anchor"/>
    <property type="match status" value="1"/>
</dbReference>